<dbReference type="GO" id="GO:0003977">
    <property type="term" value="F:UDP-N-acetylglucosamine diphosphorylase activity"/>
    <property type="evidence" value="ECO:0007669"/>
    <property type="project" value="UniProtKB-EC"/>
</dbReference>
<evidence type="ECO:0000313" key="11">
    <source>
        <dbReference type="Proteomes" id="UP000257074"/>
    </source>
</evidence>
<evidence type="ECO:0000313" key="10">
    <source>
        <dbReference type="EMBL" id="RDW99944.1"/>
    </source>
</evidence>
<evidence type="ECO:0000256" key="8">
    <source>
        <dbReference type="ARBA" id="ARBA00049628"/>
    </source>
</evidence>
<dbReference type="CDD" id="cd02540">
    <property type="entry name" value="GT2_GlmU_N_bac"/>
    <property type="match status" value="1"/>
</dbReference>
<evidence type="ECO:0000256" key="1">
    <source>
        <dbReference type="ARBA" id="ARBA00007707"/>
    </source>
</evidence>
<keyword evidence="5 10" id="KW-0012">Acyltransferase</keyword>
<keyword evidence="4" id="KW-0548">Nucleotidyltransferase</keyword>
<dbReference type="SUPFAM" id="SSF53448">
    <property type="entry name" value="Nucleotide-diphospho-sugar transferases"/>
    <property type="match status" value="1"/>
</dbReference>
<evidence type="ECO:0000256" key="4">
    <source>
        <dbReference type="ARBA" id="ARBA00022695"/>
    </source>
</evidence>
<dbReference type="RefSeq" id="WP_181897119.1">
    <property type="nucleotide sequence ID" value="NZ_NJNR01000174.1"/>
</dbReference>
<comment type="function">
    <text evidence="8">Catalyzes the last two sequential reactions in the de novo biosynthetic pathway for UDP-N-acetylglucosamine (UDP-GlcNAc). The C-terminal domain catalyzes the transfer of acetyl group from acetyl coenzyme A to glucosamine-1-phosphate (GlcN-1-P) to produce N-acetylglucosamine-1-phosphate (GlcNAc-1-P), which is converted into UDP-GlcNAc by the transfer of uridine 5-monophosphate (from uridine 5-triphosphate), a reaction catalyzed by the N-terminal domain.</text>
</comment>
<evidence type="ECO:0000256" key="3">
    <source>
        <dbReference type="ARBA" id="ARBA00022679"/>
    </source>
</evidence>
<feature type="domain" description="MobA-like NTP transferase" evidence="9">
    <location>
        <begin position="6"/>
        <end position="137"/>
    </location>
</feature>
<dbReference type="Gene3D" id="3.90.550.10">
    <property type="entry name" value="Spore Coat Polysaccharide Biosynthesis Protein SpsA, Chain A"/>
    <property type="match status" value="1"/>
</dbReference>
<feature type="non-terminal residue" evidence="10">
    <location>
        <position position="246"/>
    </location>
</feature>
<dbReference type="Proteomes" id="UP000257074">
    <property type="component" value="Unassembled WGS sequence"/>
</dbReference>
<comment type="catalytic activity">
    <reaction evidence="7">
        <text>N-acetyl-alpha-D-glucosamine 1-phosphate + UTP + H(+) = UDP-N-acetyl-alpha-D-glucosamine + diphosphate</text>
        <dbReference type="Rhea" id="RHEA:13509"/>
        <dbReference type="ChEBI" id="CHEBI:15378"/>
        <dbReference type="ChEBI" id="CHEBI:33019"/>
        <dbReference type="ChEBI" id="CHEBI:46398"/>
        <dbReference type="ChEBI" id="CHEBI:57705"/>
        <dbReference type="ChEBI" id="CHEBI:57776"/>
        <dbReference type="EC" id="2.7.7.23"/>
    </reaction>
</comment>
<comment type="caution">
    <text evidence="10">The sequence shown here is derived from an EMBL/GenBank/DDBJ whole genome shotgun (WGS) entry which is preliminary data.</text>
</comment>
<comment type="similarity">
    <text evidence="2">In the N-terminal section; belongs to the N-acetylglucosamine-1-phosphate uridyltransferase family.</text>
</comment>
<dbReference type="PANTHER" id="PTHR43584:SF3">
    <property type="entry name" value="BIFUNCTIONAL PROTEIN GLMU"/>
    <property type="match status" value="1"/>
</dbReference>
<evidence type="ECO:0000256" key="2">
    <source>
        <dbReference type="ARBA" id="ARBA00007947"/>
    </source>
</evidence>
<evidence type="ECO:0000256" key="7">
    <source>
        <dbReference type="ARBA" id="ARBA00048493"/>
    </source>
</evidence>
<evidence type="ECO:0000256" key="5">
    <source>
        <dbReference type="ARBA" id="ARBA00023315"/>
    </source>
</evidence>
<comment type="similarity">
    <text evidence="1">In the C-terminal section; belongs to the transferase hexapeptide repeat family.</text>
</comment>
<dbReference type="InterPro" id="IPR025877">
    <property type="entry name" value="MobA-like_NTP_Trfase"/>
</dbReference>
<gene>
    <name evidence="10" type="primary">glmU</name>
    <name evidence="10" type="ORF">CE169_13100</name>
</gene>
<dbReference type="AlphaFoldDB" id="A0A3D8TM66"/>
<name>A0A3D8TM66_BIFLN</name>
<dbReference type="EC" id="2.3.1.157" evidence="10"/>
<evidence type="ECO:0000259" key="9">
    <source>
        <dbReference type="Pfam" id="PF12804"/>
    </source>
</evidence>
<accession>A0A3D8TM66</accession>
<dbReference type="InterPro" id="IPR050065">
    <property type="entry name" value="GlmU-like"/>
</dbReference>
<reference evidence="10 11" key="1">
    <citation type="journal article" date="2017" name="Anaerobe">
        <title>Quantification, isolation and characterization of Bifidobacterium from the vaginal microbiomes of reproductive aged women.</title>
        <authorList>
            <person name="Freitas A.C."/>
            <person name="Hill J.E."/>
        </authorList>
    </citation>
    <scope>NUCLEOTIDE SEQUENCE [LARGE SCALE GENOMIC DNA]</scope>
    <source>
        <strain evidence="10 11">N6D05</strain>
    </source>
</reference>
<protein>
    <submittedName>
        <fullName evidence="10">Bifunctional N-acetylglucosamine-1-phosphate uridyltransferase/glucosamine-1-phosphate acetyltransferase</fullName>
        <ecNumber evidence="10">2.3.1.157</ecNumber>
    </submittedName>
</protein>
<proteinExistence type="inferred from homology"/>
<evidence type="ECO:0000256" key="6">
    <source>
        <dbReference type="ARBA" id="ARBA00048247"/>
    </source>
</evidence>
<comment type="catalytic activity">
    <reaction evidence="6">
        <text>alpha-D-glucosamine 1-phosphate + acetyl-CoA = N-acetyl-alpha-D-glucosamine 1-phosphate + CoA + H(+)</text>
        <dbReference type="Rhea" id="RHEA:13725"/>
        <dbReference type="ChEBI" id="CHEBI:15378"/>
        <dbReference type="ChEBI" id="CHEBI:57287"/>
        <dbReference type="ChEBI" id="CHEBI:57288"/>
        <dbReference type="ChEBI" id="CHEBI:57776"/>
        <dbReference type="ChEBI" id="CHEBI:58516"/>
        <dbReference type="EC" id="2.3.1.157"/>
    </reaction>
</comment>
<dbReference type="EMBL" id="NJNR01000174">
    <property type="protein sequence ID" value="RDW99944.1"/>
    <property type="molecule type" value="Genomic_DNA"/>
</dbReference>
<organism evidence="10 11">
    <name type="scientific">Bifidobacterium longum</name>
    <dbReference type="NCBI Taxonomy" id="216816"/>
    <lineage>
        <taxon>Bacteria</taxon>
        <taxon>Bacillati</taxon>
        <taxon>Actinomycetota</taxon>
        <taxon>Actinomycetes</taxon>
        <taxon>Bifidobacteriales</taxon>
        <taxon>Bifidobacteriaceae</taxon>
        <taxon>Bifidobacterium</taxon>
    </lineage>
</organism>
<dbReference type="InterPro" id="IPR029044">
    <property type="entry name" value="Nucleotide-diphossugar_trans"/>
</dbReference>
<sequence length="246" mass="26111">MALSAAIVLAAGEGTRMRSNKPKVLHAFAGKTFLNRVMDSVAALNPDTLAVVVHFQAERVAEAARSYDEQVTIVNQDDIPGTGRAVQCAMAQLTEAGKVDGPVLIAASDMPLLDSETLHRLVEFHTASGNGATVLTTILDDPTGYGRIIRDREGNVLRIVEQKDANRSELAVQEVNTSVYVFEASVLTEAIAGLKSNNAQGEFYLTDALETAKAAGKVGAFAAPDPLTVEGVNDRVQLAALSKTYN</sequence>
<dbReference type="GO" id="GO:0019134">
    <property type="term" value="F:glucosamine-1-phosphate N-acetyltransferase activity"/>
    <property type="evidence" value="ECO:0007669"/>
    <property type="project" value="UniProtKB-EC"/>
</dbReference>
<dbReference type="Pfam" id="PF12804">
    <property type="entry name" value="NTP_transf_3"/>
    <property type="match status" value="1"/>
</dbReference>
<dbReference type="PANTHER" id="PTHR43584">
    <property type="entry name" value="NUCLEOTIDYL TRANSFERASE"/>
    <property type="match status" value="1"/>
</dbReference>
<keyword evidence="3 10" id="KW-0808">Transferase</keyword>